<sequence length="664" mass="70540">MLAEIGQFALILAFLVAAAQAVLPMVGAIRGDSALMNFGRTTAQLQAALLALAFAILMASFARADFSVALVAQHSALDQPLAYRLAATWGNHEGSMLLWVLILALFGAGIAAFGDNLRASLQARTLSIQAMITTAFLAFSIFTSNPFARLDPAPLDGSELNPLLQDPGLVFHPPLLYLGYVGFSVTFSFAVAALLEGRADAAWARWMRPWVLAAWVPLTLGIALGSFWAYYELGWGGWWFWDPVENASLMPWLLGTALLHSAIVTEKRQALAGWTILLAILAFSLSLIGTFLVRSGILTSVHAFAVDPERGVFILGMIGVATGGALALFALRAPMLRSGALFSGVSREAGLTLNNLFLMAVTSVVFFGTFYPVVMEAFDQKVSVGPPYYNMVFAPLSVPLLILVTVGPMLAWKRDSLSTLAPKLKWVGLATLASFVAAGFLLGWSEVGAAFGFALALWLIAGGVMALAKRWRGAAGFNVRLVRTTPPAVLGMALAHAGLGVLVAGISAMSALSAERILVMRPGQTVEVGAIAVKFLSLAEVQGANYRAMQAQFEVTRGGRVRTLVSERRIYPNSRNQTTEAGIDAGFLGNSYIAIGDQQQGPAGDGLVVRSYWHPLVGWIWFGGLMMALGGAASLADRRYRIGAATKLPPVPKAGPVAATVPAE</sequence>
<protein>
    <submittedName>
        <fullName evidence="13">Cytochrome c-type biogenesis protein CcmF</fullName>
    </submittedName>
</protein>
<keyword evidence="6" id="KW-0201">Cytochrome c-type biogenesis</keyword>
<evidence type="ECO:0000256" key="7">
    <source>
        <dbReference type="ARBA" id="ARBA00022989"/>
    </source>
</evidence>
<dbReference type="InterPro" id="IPR003567">
    <property type="entry name" value="Cyt_c_biogenesis"/>
</dbReference>
<evidence type="ECO:0000256" key="8">
    <source>
        <dbReference type="ARBA" id="ARBA00023136"/>
    </source>
</evidence>
<dbReference type="PANTHER" id="PTHR43653">
    <property type="entry name" value="CYTOCHROME C ASSEMBLY PROTEIN-RELATED"/>
    <property type="match status" value="1"/>
</dbReference>
<dbReference type="RefSeq" id="WP_184197157.1">
    <property type="nucleotide sequence ID" value="NZ_JACIIV010000008.1"/>
</dbReference>
<feature type="transmembrane region" description="Helical" evidence="10">
    <location>
        <begin position="616"/>
        <end position="636"/>
    </location>
</feature>
<evidence type="ECO:0000256" key="3">
    <source>
        <dbReference type="ARBA" id="ARBA00022475"/>
    </source>
</evidence>
<dbReference type="PRINTS" id="PR01411">
    <property type="entry name" value="CCMFBIOGNSIS"/>
</dbReference>
<dbReference type="GO" id="GO:0017004">
    <property type="term" value="P:cytochrome complex assembly"/>
    <property type="evidence" value="ECO:0007669"/>
    <property type="project" value="UniProtKB-KW"/>
</dbReference>
<feature type="domain" description="Cytochrome c-type biogenesis protein CcmF C-terminal" evidence="12">
    <location>
        <begin position="315"/>
        <end position="638"/>
    </location>
</feature>
<dbReference type="GO" id="GO:0005886">
    <property type="term" value="C:plasma membrane"/>
    <property type="evidence" value="ECO:0007669"/>
    <property type="project" value="UniProtKB-SubCell"/>
</dbReference>
<evidence type="ECO:0000259" key="11">
    <source>
        <dbReference type="Pfam" id="PF01578"/>
    </source>
</evidence>
<evidence type="ECO:0000256" key="5">
    <source>
        <dbReference type="ARBA" id="ARBA00022692"/>
    </source>
</evidence>
<feature type="transmembrane region" description="Helical" evidence="10">
    <location>
        <begin position="391"/>
        <end position="412"/>
    </location>
</feature>
<dbReference type="Pfam" id="PF16327">
    <property type="entry name" value="CcmF_C"/>
    <property type="match status" value="1"/>
</dbReference>
<gene>
    <name evidence="13" type="ORF">FHS79_001304</name>
</gene>
<feature type="transmembrane region" description="Helical" evidence="10">
    <location>
        <begin position="249"/>
        <end position="265"/>
    </location>
</feature>
<feature type="transmembrane region" description="Helical" evidence="10">
    <location>
        <begin position="450"/>
        <end position="468"/>
    </location>
</feature>
<evidence type="ECO:0000256" key="4">
    <source>
        <dbReference type="ARBA" id="ARBA00022519"/>
    </source>
</evidence>
<dbReference type="InterPro" id="IPR032523">
    <property type="entry name" value="CcmF_C"/>
</dbReference>
<dbReference type="GO" id="GO:0020037">
    <property type="term" value="F:heme binding"/>
    <property type="evidence" value="ECO:0007669"/>
    <property type="project" value="InterPro"/>
</dbReference>
<feature type="transmembrane region" description="Helical" evidence="10">
    <location>
        <begin position="126"/>
        <end position="148"/>
    </location>
</feature>
<feature type="domain" description="Cytochrome c assembly protein" evidence="11">
    <location>
        <begin position="89"/>
        <end position="295"/>
    </location>
</feature>
<dbReference type="NCBIfam" id="TIGR00353">
    <property type="entry name" value="nrfE"/>
    <property type="match status" value="1"/>
</dbReference>
<dbReference type="PRINTS" id="PR01410">
    <property type="entry name" value="CCBIOGENESIS"/>
</dbReference>
<feature type="transmembrane region" description="Helical" evidence="10">
    <location>
        <begin position="489"/>
        <end position="512"/>
    </location>
</feature>
<comment type="function">
    <text evidence="9">Required for the biogenesis of c-type cytochromes. Possible subunit of a heme lyase.</text>
</comment>
<evidence type="ECO:0000256" key="9">
    <source>
        <dbReference type="ARBA" id="ARBA00037230"/>
    </source>
</evidence>
<feature type="transmembrane region" description="Helical" evidence="10">
    <location>
        <begin position="312"/>
        <end position="331"/>
    </location>
</feature>
<dbReference type="EMBL" id="JACIIV010000008">
    <property type="protein sequence ID" value="MBB6227140.1"/>
    <property type="molecule type" value="Genomic_DNA"/>
</dbReference>
<keyword evidence="14" id="KW-1185">Reference proteome</keyword>
<comment type="caution">
    <text evidence="13">The sequence shown here is derived from an EMBL/GenBank/DDBJ whole genome shotgun (WGS) entry which is preliminary data.</text>
</comment>
<dbReference type="InterPro" id="IPR002541">
    <property type="entry name" value="Cyt_c_assembly"/>
</dbReference>
<evidence type="ECO:0000313" key="14">
    <source>
        <dbReference type="Proteomes" id="UP000538147"/>
    </source>
</evidence>
<feature type="transmembrane region" description="Helical" evidence="10">
    <location>
        <begin position="175"/>
        <end position="195"/>
    </location>
</feature>
<keyword evidence="8 10" id="KW-0472">Membrane</keyword>
<keyword evidence="7 10" id="KW-1133">Transmembrane helix</keyword>
<feature type="transmembrane region" description="Helical" evidence="10">
    <location>
        <begin position="352"/>
        <end position="371"/>
    </location>
</feature>
<dbReference type="Pfam" id="PF01578">
    <property type="entry name" value="Cytochrom_C_asm"/>
    <property type="match status" value="1"/>
</dbReference>
<evidence type="ECO:0000256" key="1">
    <source>
        <dbReference type="ARBA" id="ARBA00004429"/>
    </source>
</evidence>
<dbReference type="NCBIfam" id="NF007691">
    <property type="entry name" value="PRK10369.1"/>
    <property type="match status" value="1"/>
</dbReference>
<comment type="similarity">
    <text evidence="2">Belongs to the CcmF/CycK/Ccl1/NrfE/CcsA family.</text>
</comment>
<feature type="transmembrane region" description="Helical" evidence="10">
    <location>
        <begin position="424"/>
        <end position="444"/>
    </location>
</feature>
<evidence type="ECO:0000313" key="13">
    <source>
        <dbReference type="EMBL" id="MBB6227140.1"/>
    </source>
</evidence>
<evidence type="ECO:0000256" key="10">
    <source>
        <dbReference type="SAM" id="Phobius"/>
    </source>
</evidence>
<name>A0A841L3Y9_9SPHN</name>
<proteinExistence type="inferred from homology"/>
<evidence type="ECO:0000256" key="2">
    <source>
        <dbReference type="ARBA" id="ARBA00009186"/>
    </source>
</evidence>
<dbReference type="PANTHER" id="PTHR43653:SF1">
    <property type="entry name" value="CYTOCHROME C-TYPE BIOGENESIS PROTEIN CCMF"/>
    <property type="match status" value="1"/>
</dbReference>
<accession>A0A841L3Y9</accession>
<feature type="transmembrane region" description="Helical" evidence="10">
    <location>
        <begin position="6"/>
        <end position="26"/>
    </location>
</feature>
<feature type="transmembrane region" description="Helical" evidence="10">
    <location>
        <begin position="207"/>
        <end position="229"/>
    </location>
</feature>
<dbReference type="AlphaFoldDB" id="A0A841L3Y9"/>
<dbReference type="Proteomes" id="UP000538147">
    <property type="component" value="Unassembled WGS sequence"/>
</dbReference>
<evidence type="ECO:0000259" key="12">
    <source>
        <dbReference type="Pfam" id="PF16327"/>
    </source>
</evidence>
<keyword evidence="4" id="KW-0997">Cell inner membrane</keyword>
<dbReference type="GO" id="GO:0015232">
    <property type="term" value="F:heme transmembrane transporter activity"/>
    <property type="evidence" value="ECO:0007669"/>
    <property type="project" value="InterPro"/>
</dbReference>
<dbReference type="InterPro" id="IPR003568">
    <property type="entry name" value="Cyt_c_biogenesis_CcmF"/>
</dbReference>
<feature type="transmembrane region" description="Helical" evidence="10">
    <location>
        <begin position="96"/>
        <end position="114"/>
    </location>
</feature>
<organism evidence="13 14">
    <name type="scientific">Polymorphobacter multimanifer</name>
    <dbReference type="NCBI Taxonomy" id="1070431"/>
    <lineage>
        <taxon>Bacteria</taxon>
        <taxon>Pseudomonadati</taxon>
        <taxon>Pseudomonadota</taxon>
        <taxon>Alphaproteobacteria</taxon>
        <taxon>Sphingomonadales</taxon>
        <taxon>Sphingosinicellaceae</taxon>
        <taxon>Polymorphobacter</taxon>
    </lineage>
</organism>
<reference evidence="13 14" key="1">
    <citation type="submission" date="2020-08" db="EMBL/GenBank/DDBJ databases">
        <title>Genomic Encyclopedia of Type Strains, Phase IV (KMG-IV): sequencing the most valuable type-strain genomes for metagenomic binning, comparative biology and taxonomic classification.</title>
        <authorList>
            <person name="Goeker M."/>
        </authorList>
    </citation>
    <scope>NUCLEOTIDE SEQUENCE [LARGE SCALE GENOMIC DNA]</scope>
    <source>
        <strain evidence="13 14">DSM 102189</strain>
    </source>
</reference>
<keyword evidence="5 10" id="KW-0812">Transmembrane</keyword>
<evidence type="ECO:0000256" key="6">
    <source>
        <dbReference type="ARBA" id="ARBA00022748"/>
    </source>
</evidence>
<feature type="transmembrane region" description="Helical" evidence="10">
    <location>
        <begin position="47"/>
        <end position="76"/>
    </location>
</feature>
<comment type="subcellular location">
    <subcellularLocation>
        <location evidence="1">Cell inner membrane</location>
        <topology evidence="1">Multi-pass membrane protein</topology>
    </subcellularLocation>
</comment>
<feature type="transmembrane region" description="Helical" evidence="10">
    <location>
        <begin position="272"/>
        <end position="292"/>
    </location>
</feature>
<keyword evidence="3" id="KW-1003">Cell membrane</keyword>